<evidence type="ECO:0008006" key="4">
    <source>
        <dbReference type="Google" id="ProtNLM"/>
    </source>
</evidence>
<dbReference type="Proteomes" id="UP000075809">
    <property type="component" value="Unassembled WGS sequence"/>
</dbReference>
<name>A0A151WQP4_9HYME</name>
<protein>
    <recommendedName>
        <fullName evidence="4">Gustatory receptor</fullName>
    </recommendedName>
</protein>
<proteinExistence type="predicted"/>
<organism evidence="2 3">
    <name type="scientific">Mycetomoellerius zeteki</name>
    <dbReference type="NCBI Taxonomy" id="64791"/>
    <lineage>
        <taxon>Eukaryota</taxon>
        <taxon>Metazoa</taxon>
        <taxon>Ecdysozoa</taxon>
        <taxon>Arthropoda</taxon>
        <taxon>Hexapoda</taxon>
        <taxon>Insecta</taxon>
        <taxon>Pterygota</taxon>
        <taxon>Neoptera</taxon>
        <taxon>Endopterygota</taxon>
        <taxon>Hymenoptera</taxon>
        <taxon>Apocrita</taxon>
        <taxon>Aculeata</taxon>
        <taxon>Formicoidea</taxon>
        <taxon>Formicidae</taxon>
        <taxon>Myrmicinae</taxon>
        <taxon>Mycetomoellerius</taxon>
    </lineage>
</organism>
<keyword evidence="1" id="KW-0472">Membrane</keyword>
<evidence type="ECO:0000256" key="1">
    <source>
        <dbReference type="SAM" id="Phobius"/>
    </source>
</evidence>
<gene>
    <name evidence="2" type="ORF">ALC60_10787</name>
</gene>
<feature type="transmembrane region" description="Helical" evidence="1">
    <location>
        <begin position="49"/>
        <end position="70"/>
    </location>
</feature>
<evidence type="ECO:0000313" key="3">
    <source>
        <dbReference type="Proteomes" id="UP000075809"/>
    </source>
</evidence>
<reference evidence="2 3" key="1">
    <citation type="submission" date="2015-09" db="EMBL/GenBank/DDBJ databases">
        <title>Trachymyrmex zeteki WGS genome.</title>
        <authorList>
            <person name="Nygaard S."/>
            <person name="Hu H."/>
            <person name="Boomsma J."/>
            <person name="Zhang G."/>
        </authorList>
    </citation>
    <scope>NUCLEOTIDE SEQUENCE [LARGE SCALE GENOMIC DNA]</scope>
    <source>
        <strain evidence="2">Tzet28-1</strain>
        <tissue evidence="2">Whole body</tissue>
    </source>
</reference>
<sequence>MQRVLYNEDALKLRQCQNELKMCLHELSIVDDTLEAFGTSKEYQRLRNWIIRMMIGWIVSIFFNFLLNYIQLIYVYEADLDIILTTFLLTSYFDFIYTFNALIWGNIIRYTSSRFHQVNDLLNVICSDLFENDADYERQYRSISVHQQITGVRDRKQYIWIIM</sequence>
<dbReference type="EMBL" id="KQ982828">
    <property type="protein sequence ID" value="KYQ50131.1"/>
    <property type="molecule type" value="Genomic_DNA"/>
</dbReference>
<evidence type="ECO:0000313" key="2">
    <source>
        <dbReference type="EMBL" id="KYQ50131.1"/>
    </source>
</evidence>
<keyword evidence="1" id="KW-1133">Transmembrane helix</keyword>
<keyword evidence="1" id="KW-0812">Transmembrane</keyword>
<dbReference type="AlphaFoldDB" id="A0A151WQP4"/>
<feature type="transmembrane region" description="Helical" evidence="1">
    <location>
        <begin position="82"/>
        <end position="104"/>
    </location>
</feature>
<keyword evidence="3" id="KW-1185">Reference proteome</keyword>
<accession>A0A151WQP4</accession>